<evidence type="ECO:0000313" key="2">
    <source>
        <dbReference type="Proteomes" id="UP000821865"/>
    </source>
</evidence>
<dbReference type="EMBL" id="CM023480">
    <property type="protein sequence ID" value="KAH7970952.1"/>
    <property type="molecule type" value="Genomic_DNA"/>
</dbReference>
<evidence type="ECO:0000313" key="1">
    <source>
        <dbReference type="EMBL" id="KAH7970952.1"/>
    </source>
</evidence>
<gene>
    <name evidence="1" type="ORF">HPB49_017209</name>
</gene>
<organism evidence="1 2">
    <name type="scientific">Dermacentor silvarum</name>
    <name type="common">Tick</name>
    <dbReference type="NCBI Taxonomy" id="543639"/>
    <lineage>
        <taxon>Eukaryota</taxon>
        <taxon>Metazoa</taxon>
        <taxon>Ecdysozoa</taxon>
        <taxon>Arthropoda</taxon>
        <taxon>Chelicerata</taxon>
        <taxon>Arachnida</taxon>
        <taxon>Acari</taxon>
        <taxon>Parasitiformes</taxon>
        <taxon>Ixodida</taxon>
        <taxon>Ixodoidea</taxon>
        <taxon>Ixodidae</taxon>
        <taxon>Rhipicephalinae</taxon>
        <taxon>Dermacentor</taxon>
    </lineage>
</organism>
<sequence length="91" mass="10583">MCRYITRTGFSFAAAQAPTCTYATDKLFFYEFALDRCEAYDEDYMQQRTHYGVRSPAPTLVNGALRNFRPFARAFNCSRNSRMRPKKACKL</sequence>
<dbReference type="Proteomes" id="UP000821865">
    <property type="component" value="Chromosome 11"/>
</dbReference>
<reference evidence="1" key="1">
    <citation type="submission" date="2020-05" db="EMBL/GenBank/DDBJ databases">
        <title>Large-scale comparative analyses of tick genomes elucidate their genetic diversity and vector capacities.</title>
        <authorList>
            <person name="Jia N."/>
            <person name="Wang J."/>
            <person name="Shi W."/>
            <person name="Du L."/>
            <person name="Sun Y."/>
            <person name="Zhan W."/>
            <person name="Jiang J."/>
            <person name="Wang Q."/>
            <person name="Zhang B."/>
            <person name="Ji P."/>
            <person name="Sakyi L.B."/>
            <person name="Cui X."/>
            <person name="Yuan T."/>
            <person name="Jiang B."/>
            <person name="Yang W."/>
            <person name="Lam T.T.-Y."/>
            <person name="Chang Q."/>
            <person name="Ding S."/>
            <person name="Wang X."/>
            <person name="Zhu J."/>
            <person name="Ruan X."/>
            <person name="Zhao L."/>
            <person name="Wei J."/>
            <person name="Que T."/>
            <person name="Du C."/>
            <person name="Cheng J."/>
            <person name="Dai P."/>
            <person name="Han X."/>
            <person name="Huang E."/>
            <person name="Gao Y."/>
            <person name="Liu J."/>
            <person name="Shao H."/>
            <person name="Ye R."/>
            <person name="Li L."/>
            <person name="Wei W."/>
            <person name="Wang X."/>
            <person name="Wang C."/>
            <person name="Yang T."/>
            <person name="Huo Q."/>
            <person name="Li W."/>
            <person name="Guo W."/>
            <person name="Chen H."/>
            <person name="Zhou L."/>
            <person name="Ni X."/>
            <person name="Tian J."/>
            <person name="Zhou Y."/>
            <person name="Sheng Y."/>
            <person name="Liu T."/>
            <person name="Pan Y."/>
            <person name="Xia L."/>
            <person name="Li J."/>
            <person name="Zhao F."/>
            <person name="Cao W."/>
        </authorList>
    </citation>
    <scope>NUCLEOTIDE SEQUENCE</scope>
    <source>
        <strain evidence="1">Dsil-2018</strain>
    </source>
</reference>
<name>A0ACB8DKJ3_DERSI</name>
<keyword evidence="2" id="KW-1185">Reference proteome</keyword>
<proteinExistence type="predicted"/>
<accession>A0ACB8DKJ3</accession>
<protein>
    <submittedName>
        <fullName evidence="1">Uncharacterized protein</fullName>
    </submittedName>
</protein>
<comment type="caution">
    <text evidence="1">The sequence shown here is derived from an EMBL/GenBank/DDBJ whole genome shotgun (WGS) entry which is preliminary data.</text>
</comment>